<feature type="compositionally biased region" description="Polar residues" evidence="1">
    <location>
        <begin position="1"/>
        <end position="11"/>
    </location>
</feature>
<dbReference type="VEuPathDB" id="FungiDB:CC1G_13983"/>
<name>D6RKZ0_COPC7</name>
<dbReference type="EMBL" id="AACS02000002">
    <property type="protein sequence ID" value="EFI28450.1"/>
    <property type="molecule type" value="Genomic_DNA"/>
</dbReference>
<proteinExistence type="predicted"/>
<accession>D6RKZ0</accession>
<dbReference type="RefSeq" id="XP_002911944.1">
    <property type="nucleotide sequence ID" value="XM_002911898.1"/>
</dbReference>
<reference evidence="2 3" key="1">
    <citation type="journal article" date="2010" name="Proc. Natl. Acad. Sci. U.S.A.">
        <title>Insights into evolution of multicellular fungi from the assembled chromosomes of the mushroom Coprinopsis cinerea (Coprinus cinereus).</title>
        <authorList>
            <person name="Stajich J.E."/>
            <person name="Wilke S.K."/>
            <person name="Ahren D."/>
            <person name="Au C.H."/>
            <person name="Birren B.W."/>
            <person name="Borodovsky M."/>
            <person name="Burns C."/>
            <person name="Canback B."/>
            <person name="Casselton L.A."/>
            <person name="Cheng C.K."/>
            <person name="Deng J."/>
            <person name="Dietrich F.S."/>
            <person name="Fargo D.C."/>
            <person name="Farman M.L."/>
            <person name="Gathman A.C."/>
            <person name="Goldberg J."/>
            <person name="Guigo R."/>
            <person name="Hoegger P.J."/>
            <person name="Hooker J.B."/>
            <person name="Huggins A."/>
            <person name="James T.Y."/>
            <person name="Kamada T."/>
            <person name="Kilaru S."/>
            <person name="Kodira C."/>
            <person name="Kues U."/>
            <person name="Kupfer D."/>
            <person name="Kwan H.S."/>
            <person name="Lomsadze A."/>
            <person name="Li W."/>
            <person name="Lilly W.W."/>
            <person name="Ma L.J."/>
            <person name="Mackey A.J."/>
            <person name="Manning G."/>
            <person name="Martin F."/>
            <person name="Muraguchi H."/>
            <person name="Natvig D.O."/>
            <person name="Palmerini H."/>
            <person name="Ramesh M.A."/>
            <person name="Rehmeyer C.J."/>
            <person name="Roe B.A."/>
            <person name="Shenoy N."/>
            <person name="Stanke M."/>
            <person name="Ter-Hovhannisyan V."/>
            <person name="Tunlid A."/>
            <person name="Velagapudi R."/>
            <person name="Vision T.J."/>
            <person name="Zeng Q."/>
            <person name="Zolan M.E."/>
            <person name="Pukkila P.J."/>
        </authorList>
    </citation>
    <scope>NUCLEOTIDE SEQUENCE [LARGE SCALE GENOMIC DNA]</scope>
    <source>
        <strain evidence="3">Okayama-7 / 130 / ATCC MYA-4618 / FGSC 9003</strain>
    </source>
</reference>
<dbReference type="AlphaFoldDB" id="D6RKZ0"/>
<organism evidence="2 3">
    <name type="scientific">Coprinopsis cinerea (strain Okayama-7 / 130 / ATCC MYA-4618 / FGSC 9003)</name>
    <name type="common">Inky cap fungus</name>
    <name type="synonym">Hormographiella aspergillata</name>
    <dbReference type="NCBI Taxonomy" id="240176"/>
    <lineage>
        <taxon>Eukaryota</taxon>
        <taxon>Fungi</taxon>
        <taxon>Dikarya</taxon>
        <taxon>Basidiomycota</taxon>
        <taxon>Agaricomycotina</taxon>
        <taxon>Agaricomycetes</taxon>
        <taxon>Agaricomycetidae</taxon>
        <taxon>Agaricales</taxon>
        <taxon>Agaricineae</taxon>
        <taxon>Psathyrellaceae</taxon>
        <taxon>Coprinopsis</taxon>
    </lineage>
</organism>
<protein>
    <submittedName>
        <fullName evidence="2">Uncharacterized protein</fullName>
    </submittedName>
</protein>
<comment type="caution">
    <text evidence="2">The sequence shown here is derived from an EMBL/GenBank/DDBJ whole genome shotgun (WGS) entry which is preliminary data.</text>
</comment>
<gene>
    <name evidence="2" type="ORF">CC1G_13983</name>
</gene>
<dbReference type="Proteomes" id="UP000001861">
    <property type="component" value="Unassembled WGS sequence"/>
</dbReference>
<sequence>MDHLNIPQQGNGPCVNNGDEIARAGSRGKTGDRLGHKARRRAMERESGRTGNRRHMKGELGSTRSGHIPGRLTHGAHLENTAHPNHAGNEEGQDLMEKDPRNKRPGTLLRERIADKADSMDCPEFWIGRTHPYCLPHSEGIGLWNLAMARRGDASTNIRGNTVYNLH</sequence>
<evidence type="ECO:0000313" key="3">
    <source>
        <dbReference type="Proteomes" id="UP000001861"/>
    </source>
</evidence>
<feature type="compositionally biased region" description="Basic and acidic residues" evidence="1">
    <location>
        <begin position="29"/>
        <end position="48"/>
    </location>
</feature>
<dbReference type="InParanoid" id="D6RKZ0"/>
<keyword evidence="3" id="KW-1185">Reference proteome</keyword>
<dbReference type="GeneID" id="9379936"/>
<evidence type="ECO:0000256" key="1">
    <source>
        <dbReference type="SAM" id="MobiDB-lite"/>
    </source>
</evidence>
<evidence type="ECO:0000313" key="2">
    <source>
        <dbReference type="EMBL" id="EFI28450.1"/>
    </source>
</evidence>
<feature type="region of interest" description="Disordered" evidence="1">
    <location>
        <begin position="1"/>
        <end position="105"/>
    </location>
</feature>
<dbReference type="HOGENOM" id="CLU_1594439_0_0_1"/>
<dbReference type="KEGG" id="cci:CC1G_13983"/>